<dbReference type="GO" id="GO:0046982">
    <property type="term" value="F:protein heterodimerization activity"/>
    <property type="evidence" value="ECO:0007669"/>
    <property type="project" value="InterPro"/>
</dbReference>
<evidence type="ECO:0000256" key="6">
    <source>
        <dbReference type="ARBA" id="ARBA00022454"/>
    </source>
</evidence>
<dbReference type="GO" id="GO:0000387">
    <property type="term" value="P:spliceosomal snRNP assembly"/>
    <property type="evidence" value="ECO:0007669"/>
    <property type="project" value="InterPro"/>
</dbReference>
<evidence type="ECO:0000256" key="11">
    <source>
        <dbReference type="ARBA" id="ARBA00023242"/>
    </source>
</evidence>
<dbReference type="FunFam" id="1.10.20.10:FF:000024">
    <property type="entry name" value="Histone H3"/>
    <property type="match status" value="1"/>
</dbReference>
<feature type="domain" description="Core Histone H2A/H2B/H3" evidence="14">
    <location>
        <begin position="302"/>
        <end position="389"/>
    </location>
</feature>
<evidence type="ECO:0000313" key="16">
    <source>
        <dbReference type="Proteomes" id="UP001142055"/>
    </source>
</evidence>
<dbReference type="CDD" id="cd22911">
    <property type="entry name" value="HFD_H3"/>
    <property type="match status" value="1"/>
</dbReference>
<gene>
    <name evidence="15" type="ORF">RDWZM_006214</name>
</gene>
<dbReference type="PROSITE" id="PS00959">
    <property type="entry name" value="HISTONE_H3_2"/>
    <property type="match status" value="1"/>
</dbReference>
<keyword evidence="7" id="KW-0488">Methylation</keyword>
<evidence type="ECO:0000256" key="13">
    <source>
        <dbReference type="SAM" id="MobiDB-lite"/>
    </source>
</evidence>
<keyword evidence="9" id="KW-0007">Acetylation</keyword>
<evidence type="ECO:0000256" key="4">
    <source>
        <dbReference type="ARBA" id="ARBA00010343"/>
    </source>
</evidence>
<dbReference type="Gene3D" id="1.10.20.10">
    <property type="entry name" value="Histone, subunit A"/>
    <property type="match status" value="1"/>
</dbReference>
<evidence type="ECO:0000256" key="2">
    <source>
        <dbReference type="ARBA" id="ARBA00004123"/>
    </source>
</evidence>
<proteinExistence type="inferred from homology"/>
<keyword evidence="12" id="KW-0544">Nucleosome core</keyword>
<dbReference type="SUPFAM" id="SSF47113">
    <property type="entry name" value="Histone-fold"/>
    <property type="match status" value="1"/>
</dbReference>
<dbReference type="InterPro" id="IPR007125">
    <property type="entry name" value="H2A/H2B/H3"/>
</dbReference>
<evidence type="ECO:0000259" key="14">
    <source>
        <dbReference type="Pfam" id="PF00125"/>
    </source>
</evidence>
<keyword evidence="6" id="KW-0158">Chromosome</keyword>
<evidence type="ECO:0000256" key="1">
    <source>
        <dbReference type="ARBA" id="ARBA00002001"/>
    </source>
</evidence>
<protein>
    <recommendedName>
        <fullName evidence="14">Core Histone H2A/H2B/H3 domain-containing protein</fullName>
    </recommendedName>
</protein>
<comment type="subunit">
    <text evidence="5">The nucleosome is a histone octamer containing two molecules each of H2A, H2B, H3 and H4 assembled in one H3-H4 heterotetramer and two H2A-H2B heterodimers. The octamer wraps approximately 147 bp of DNA.</text>
</comment>
<name>A0A9Q0M7F3_BLOTA</name>
<evidence type="ECO:0000256" key="8">
    <source>
        <dbReference type="ARBA" id="ARBA00022553"/>
    </source>
</evidence>
<keyword evidence="16" id="KW-1185">Reference proteome</keyword>
<dbReference type="Gene3D" id="1.20.58.1070">
    <property type="match status" value="1"/>
</dbReference>
<dbReference type="InterPro" id="IPR000164">
    <property type="entry name" value="Histone_H3/CENP-A"/>
</dbReference>
<comment type="subcellular location">
    <subcellularLocation>
        <location evidence="3">Chromosome</location>
    </subcellularLocation>
    <subcellularLocation>
        <location evidence="2">Nucleus</location>
    </subcellularLocation>
</comment>
<evidence type="ECO:0000256" key="5">
    <source>
        <dbReference type="ARBA" id="ARBA00011538"/>
    </source>
</evidence>
<evidence type="ECO:0000256" key="9">
    <source>
        <dbReference type="ARBA" id="ARBA00022990"/>
    </source>
</evidence>
<dbReference type="Pfam" id="PF00125">
    <property type="entry name" value="Histone"/>
    <property type="match status" value="1"/>
</dbReference>
<keyword evidence="8" id="KW-0597">Phosphoprotein</keyword>
<comment type="similarity">
    <text evidence="4">Belongs to the histone H3 family.</text>
</comment>
<dbReference type="GO" id="GO:0005634">
    <property type="term" value="C:nucleus"/>
    <property type="evidence" value="ECO:0007669"/>
    <property type="project" value="UniProtKB-SubCell"/>
</dbReference>
<evidence type="ECO:0000313" key="15">
    <source>
        <dbReference type="EMBL" id="KAJ6220402.1"/>
    </source>
</evidence>
<dbReference type="PRINTS" id="PR00622">
    <property type="entry name" value="HISTONEH3"/>
</dbReference>
<keyword evidence="10" id="KW-0238">DNA-binding</keyword>
<dbReference type="GO" id="GO:0003677">
    <property type="term" value="F:DNA binding"/>
    <property type="evidence" value="ECO:0007669"/>
    <property type="project" value="UniProtKB-KW"/>
</dbReference>
<dbReference type="Pfam" id="PF04938">
    <property type="entry name" value="SIP1"/>
    <property type="match status" value="1"/>
</dbReference>
<dbReference type="InterPro" id="IPR035426">
    <property type="entry name" value="Gemin2/Brr1"/>
</dbReference>
<dbReference type="GO" id="GO:0000786">
    <property type="term" value="C:nucleosome"/>
    <property type="evidence" value="ECO:0007669"/>
    <property type="project" value="UniProtKB-KW"/>
</dbReference>
<feature type="region of interest" description="Disordered" evidence="13">
    <location>
        <begin position="1"/>
        <end position="25"/>
    </location>
</feature>
<dbReference type="InterPro" id="IPR009072">
    <property type="entry name" value="Histone-fold"/>
</dbReference>
<keyword evidence="11" id="KW-0539">Nucleus</keyword>
<dbReference type="EMBL" id="JAPWDV010000002">
    <property type="protein sequence ID" value="KAJ6220402.1"/>
    <property type="molecule type" value="Genomic_DNA"/>
</dbReference>
<evidence type="ECO:0000256" key="7">
    <source>
        <dbReference type="ARBA" id="ARBA00022481"/>
    </source>
</evidence>
<comment type="function">
    <text evidence="1">Core component of nucleosome. Nucleosomes wrap and compact DNA into chromatin, limiting DNA accessibility to the cellular machineries which require DNA as a template. Histones thereby play a central role in transcription regulation, DNA repair, DNA replication and chromosomal stability. DNA accessibility is regulated via a complex set of post-translational modifications of histones, also called histone code, and nucleosome remodeling.</text>
</comment>
<evidence type="ECO:0000256" key="10">
    <source>
        <dbReference type="ARBA" id="ARBA00023125"/>
    </source>
</evidence>
<dbReference type="Proteomes" id="UP001142055">
    <property type="component" value="Chromosome 2"/>
</dbReference>
<dbReference type="PANTHER" id="PTHR11426">
    <property type="entry name" value="HISTONE H3"/>
    <property type="match status" value="1"/>
</dbReference>
<comment type="caution">
    <text evidence="15">The sequence shown here is derived from an EMBL/GenBank/DDBJ whole genome shotgun (WGS) entry which is preliminary data.</text>
</comment>
<dbReference type="GO" id="GO:0030527">
    <property type="term" value="F:structural constituent of chromatin"/>
    <property type="evidence" value="ECO:0007669"/>
    <property type="project" value="InterPro"/>
</dbReference>
<accession>A0A9Q0M7F3</accession>
<reference evidence="15" key="1">
    <citation type="submission" date="2022-12" db="EMBL/GenBank/DDBJ databases">
        <title>Genome assemblies of Blomia tropicalis.</title>
        <authorList>
            <person name="Cui Y."/>
        </authorList>
    </citation>
    <scope>NUCLEOTIDE SEQUENCE</scope>
    <source>
        <tissue evidence="15">Adult mites</tissue>
    </source>
</reference>
<sequence>MADLNSSMDDYDRSTDESEQYSDEEFDDSIKAVLPVADFDQYDPAIPPQSGSEYLRRVQLEAKREPKIKIATNLDKIFKHTISLSNELDDEPPEDFIIVEPEYRLSPETISIVIQSFISVRNKLEQLKQTFGNGYTSEQNNTNHSKGWWKEYCLNSCNKLKLKSSLQESYNPELVYETNVPQLTELAQLDQPLVGQLLSFHYEWIIEEQFTIGNGLWIYSLLAALDNTQTGEMYNTIRQISRRCSNIRYKLINEFDDQKTIHHSETLQKISSLNLIITLIGQFFGQKDLTTGGVKKPHRYRPGTVALREIRRYQKSTELLIRKLPFQRLVREIAQDFKTDLRFQSSAVMALQEASEAYLVGLFEDTNLCAIHAKRVTIMPKDIQLARRIRGERA</sequence>
<evidence type="ECO:0000256" key="12">
    <source>
        <dbReference type="ARBA" id="ARBA00023269"/>
    </source>
</evidence>
<dbReference type="OMA" id="TWIVIHI"/>
<organism evidence="15 16">
    <name type="scientific">Blomia tropicalis</name>
    <name type="common">Mite</name>
    <dbReference type="NCBI Taxonomy" id="40697"/>
    <lineage>
        <taxon>Eukaryota</taxon>
        <taxon>Metazoa</taxon>
        <taxon>Ecdysozoa</taxon>
        <taxon>Arthropoda</taxon>
        <taxon>Chelicerata</taxon>
        <taxon>Arachnida</taxon>
        <taxon>Acari</taxon>
        <taxon>Acariformes</taxon>
        <taxon>Sarcoptiformes</taxon>
        <taxon>Astigmata</taxon>
        <taxon>Glycyphagoidea</taxon>
        <taxon>Echimyopodidae</taxon>
        <taxon>Blomia</taxon>
    </lineage>
</organism>
<dbReference type="AlphaFoldDB" id="A0A9Q0M7F3"/>
<evidence type="ECO:0000256" key="3">
    <source>
        <dbReference type="ARBA" id="ARBA00004286"/>
    </source>
</evidence>
<dbReference type="SMART" id="SM00428">
    <property type="entry name" value="H3"/>
    <property type="match status" value="1"/>
</dbReference>